<sequence length="295" mass="31706">MQIRANGINLEVESFGPASGEPLLLIMGLGMQLLAWHEDFVQDLVATGFRVIRFDNRDVGLSQSFDAEGLPHIGLESVKYLLHMAVKSPYSLADMALDCVGLLDALGLASAHVCGASMGGMIAQQLAARHPERVKSLTLMMTTSGARALPGPSMRVRGALMARPPSNDHAAVVASYVRLYQLIGSPAYPNDPEVLRQRIDRIVRRSHRPQGTMRQLMAIAADGDRSALLARIQAPTQIIHGQADPLVPVAAGHDLARKIAGSRLDLIDGMGHDLPPALWPRFIANIRTAAARAAS</sequence>
<accession>A0A4R6QPD8</accession>
<evidence type="ECO:0000313" key="2">
    <source>
        <dbReference type="EMBL" id="TDP72352.1"/>
    </source>
</evidence>
<gene>
    <name evidence="2" type="ORF">DES47_10297</name>
</gene>
<protein>
    <submittedName>
        <fullName evidence="2">Pimeloyl-ACP methyl ester carboxylesterase</fullName>
    </submittedName>
</protein>
<dbReference type="InParanoid" id="A0A4R6QPD8"/>
<comment type="caution">
    <text evidence="2">The sequence shown here is derived from an EMBL/GenBank/DDBJ whole genome shotgun (WGS) entry which is preliminary data.</text>
</comment>
<dbReference type="InterPro" id="IPR029058">
    <property type="entry name" value="AB_hydrolase_fold"/>
</dbReference>
<reference evidence="2 3" key="1">
    <citation type="submission" date="2019-03" db="EMBL/GenBank/DDBJ databases">
        <title>Genomic Encyclopedia of Type Strains, Phase IV (KMG-IV): sequencing the most valuable type-strain genomes for metagenomic binning, comparative biology and taxonomic classification.</title>
        <authorList>
            <person name="Goeker M."/>
        </authorList>
    </citation>
    <scope>NUCLEOTIDE SEQUENCE [LARGE SCALE GENOMIC DNA]</scope>
    <source>
        <strain evidence="2 3">DSM 16998</strain>
    </source>
</reference>
<dbReference type="PANTHER" id="PTHR43433:SF5">
    <property type="entry name" value="AB HYDROLASE-1 DOMAIN-CONTAINING PROTEIN"/>
    <property type="match status" value="1"/>
</dbReference>
<dbReference type="Gene3D" id="3.40.50.1820">
    <property type="entry name" value="alpha/beta hydrolase"/>
    <property type="match status" value="1"/>
</dbReference>
<dbReference type="InterPro" id="IPR050471">
    <property type="entry name" value="AB_hydrolase"/>
</dbReference>
<dbReference type="GO" id="GO:0004806">
    <property type="term" value="F:triacylglycerol lipase activity"/>
    <property type="evidence" value="ECO:0007669"/>
    <property type="project" value="TreeGrafter"/>
</dbReference>
<dbReference type="EMBL" id="SNXS01000002">
    <property type="protein sequence ID" value="TDP72352.1"/>
    <property type="molecule type" value="Genomic_DNA"/>
</dbReference>
<feature type="domain" description="AB hydrolase-1" evidence="1">
    <location>
        <begin position="22"/>
        <end position="273"/>
    </location>
</feature>
<evidence type="ECO:0000313" key="3">
    <source>
        <dbReference type="Proteomes" id="UP000295361"/>
    </source>
</evidence>
<dbReference type="Pfam" id="PF00561">
    <property type="entry name" value="Abhydrolase_1"/>
    <property type="match status" value="1"/>
</dbReference>
<dbReference type="Proteomes" id="UP000295361">
    <property type="component" value="Unassembled WGS sequence"/>
</dbReference>
<dbReference type="PANTHER" id="PTHR43433">
    <property type="entry name" value="HYDROLASE, ALPHA/BETA FOLD FAMILY PROTEIN"/>
    <property type="match status" value="1"/>
</dbReference>
<dbReference type="GO" id="GO:0046503">
    <property type="term" value="P:glycerolipid catabolic process"/>
    <property type="evidence" value="ECO:0007669"/>
    <property type="project" value="TreeGrafter"/>
</dbReference>
<proteinExistence type="predicted"/>
<dbReference type="OrthoDB" id="9798888at2"/>
<dbReference type="SUPFAM" id="SSF53474">
    <property type="entry name" value="alpha/beta-Hydrolases"/>
    <property type="match status" value="1"/>
</dbReference>
<dbReference type="AlphaFoldDB" id="A0A4R6QPD8"/>
<organism evidence="2 3">
    <name type="scientific">Roseateles toxinivorans</name>
    <dbReference type="NCBI Taxonomy" id="270368"/>
    <lineage>
        <taxon>Bacteria</taxon>
        <taxon>Pseudomonadati</taxon>
        <taxon>Pseudomonadota</taxon>
        <taxon>Betaproteobacteria</taxon>
        <taxon>Burkholderiales</taxon>
        <taxon>Sphaerotilaceae</taxon>
        <taxon>Roseateles</taxon>
    </lineage>
</organism>
<keyword evidence="3" id="KW-1185">Reference proteome</keyword>
<evidence type="ECO:0000259" key="1">
    <source>
        <dbReference type="Pfam" id="PF00561"/>
    </source>
</evidence>
<dbReference type="InterPro" id="IPR000073">
    <property type="entry name" value="AB_hydrolase_1"/>
</dbReference>
<dbReference type="RefSeq" id="WP_133699824.1">
    <property type="nucleotide sequence ID" value="NZ_SNXS01000002.1"/>
</dbReference>
<name>A0A4R6QPD8_9BURK</name>